<proteinExistence type="predicted"/>
<keyword evidence="3" id="KW-1185">Reference proteome</keyword>
<protein>
    <submittedName>
        <fullName evidence="2">DUF1992 domain-containing protein</fullName>
    </submittedName>
</protein>
<evidence type="ECO:0000259" key="1">
    <source>
        <dbReference type="Pfam" id="PF09350"/>
    </source>
</evidence>
<sequence>MFEKLVEAKIQEAMRNGEFDNLPLGKPIDLDYWASLPEDIRAGYMLLKNAGYAPEEVQLVNDMGKLREQLAGNNKQDEKAVIIKMLKENELKYNIMMEVRNRKKRKQLIKQNHARAADNQIAYRECCVDRMSQRVCDERKKPWKETRPLLLTSTFHNFLLRFKTS</sequence>
<feature type="domain" description="DnaJ homologue subfamily C member 28 conserved" evidence="1">
    <location>
        <begin position="5"/>
        <end position="71"/>
    </location>
</feature>
<accession>A0A845L340</accession>
<dbReference type="Proteomes" id="UP000463470">
    <property type="component" value="Unassembled WGS sequence"/>
</dbReference>
<name>A0A845L340_9FIRM</name>
<dbReference type="PANTHER" id="PTHR39158">
    <property type="entry name" value="OS08G0560600 PROTEIN"/>
    <property type="match status" value="1"/>
</dbReference>
<comment type="caution">
    <text evidence="2">The sequence shown here is derived from an EMBL/GenBank/DDBJ whole genome shotgun (WGS) entry which is preliminary data.</text>
</comment>
<reference evidence="2 3" key="1">
    <citation type="submission" date="2020-01" db="EMBL/GenBank/DDBJ databases">
        <title>Whole-genome sequence of Heliobacterium undosum DSM 13378.</title>
        <authorList>
            <person name="Kyndt J.A."/>
            <person name="Meyer T.E."/>
        </authorList>
    </citation>
    <scope>NUCLEOTIDE SEQUENCE [LARGE SCALE GENOMIC DNA]</scope>
    <source>
        <strain evidence="2 3">DSM 13378</strain>
    </source>
</reference>
<dbReference type="PANTHER" id="PTHR39158:SF1">
    <property type="entry name" value="DNAJ HOMOLOG SUBFAMILY C MEMBER 28"/>
    <property type="match status" value="1"/>
</dbReference>
<dbReference type="RefSeq" id="WP_161259549.1">
    <property type="nucleotide sequence ID" value="NZ_WXEY01000023.1"/>
</dbReference>
<gene>
    <name evidence="2" type="ORF">GTO91_15040</name>
</gene>
<dbReference type="InterPro" id="IPR052573">
    <property type="entry name" value="DnaJ_C_subfamily_28"/>
</dbReference>
<dbReference type="Pfam" id="PF09350">
    <property type="entry name" value="DJC28_CD"/>
    <property type="match status" value="1"/>
</dbReference>
<evidence type="ECO:0000313" key="3">
    <source>
        <dbReference type="Proteomes" id="UP000463470"/>
    </source>
</evidence>
<dbReference type="InterPro" id="IPR018961">
    <property type="entry name" value="DnaJ_homolog_subfam-C_membr-28"/>
</dbReference>
<evidence type="ECO:0000313" key="2">
    <source>
        <dbReference type="EMBL" id="MZP31032.1"/>
    </source>
</evidence>
<dbReference type="EMBL" id="WXEY01000023">
    <property type="protein sequence ID" value="MZP31032.1"/>
    <property type="molecule type" value="Genomic_DNA"/>
</dbReference>
<dbReference type="OrthoDB" id="9798476at2"/>
<dbReference type="AlphaFoldDB" id="A0A845L340"/>
<organism evidence="2 3">
    <name type="scientific">Heliomicrobium undosum</name>
    <dbReference type="NCBI Taxonomy" id="121734"/>
    <lineage>
        <taxon>Bacteria</taxon>
        <taxon>Bacillati</taxon>
        <taxon>Bacillota</taxon>
        <taxon>Clostridia</taxon>
        <taxon>Eubacteriales</taxon>
        <taxon>Heliobacteriaceae</taxon>
        <taxon>Heliomicrobium</taxon>
    </lineage>
</organism>